<evidence type="ECO:0000313" key="3">
    <source>
        <dbReference type="EMBL" id="PVI07987.1"/>
    </source>
</evidence>
<feature type="signal peptide" evidence="2">
    <location>
        <begin position="1"/>
        <end position="17"/>
    </location>
</feature>
<dbReference type="STRING" id="97972.A0A2V1EBR3"/>
<dbReference type="AlphaFoldDB" id="A0A2V1EBR3"/>
<proteinExistence type="predicted"/>
<feature type="chain" id="PRO_5015892605" description="GPI anchored serine-threonine rich protein" evidence="2">
    <location>
        <begin position="18"/>
        <end position="163"/>
    </location>
</feature>
<dbReference type="OrthoDB" id="2507140at2759"/>
<gene>
    <name evidence="3" type="ORF">DM02DRAFT_238179</name>
</gene>
<evidence type="ECO:0000313" key="4">
    <source>
        <dbReference type="Proteomes" id="UP000244855"/>
    </source>
</evidence>
<sequence>MRFTVAFAAAAASLAVAQTTTAPSSAAPSSDICAMDIVKNCVSQFQTRIDKCNEKSNDWLCLCDEYTNLLTCYNNCPSSQDKPPVQNQVTQYCNAAAPLKASQSSVAATAVKTSAAPTSASPTSSAGTSIPSSPVQPERNDGQSLGVSVGGVFAFALGVANML</sequence>
<name>A0A2V1EBR3_9PLEO</name>
<keyword evidence="2" id="KW-0732">Signal</keyword>
<evidence type="ECO:0008006" key="5">
    <source>
        <dbReference type="Google" id="ProtNLM"/>
    </source>
</evidence>
<dbReference type="EMBL" id="KZ805302">
    <property type="protein sequence ID" value="PVI07987.1"/>
    <property type="molecule type" value="Genomic_DNA"/>
</dbReference>
<keyword evidence="4" id="KW-1185">Reference proteome</keyword>
<evidence type="ECO:0000256" key="2">
    <source>
        <dbReference type="SAM" id="SignalP"/>
    </source>
</evidence>
<feature type="compositionally biased region" description="Low complexity" evidence="1">
    <location>
        <begin position="116"/>
        <end position="135"/>
    </location>
</feature>
<feature type="region of interest" description="Disordered" evidence="1">
    <location>
        <begin position="116"/>
        <end position="143"/>
    </location>
</feature>
<dbReference type="Proteomes" id="UP000244855">
    <property type="component" value="Unassembled WGS sequence"/>
</dbReference>
<accession>A0A2V1EBR3</accession>
<reference evidence="3 4" key="1">
    <citation type="journal article" date="2018" name="Sci. Rep.">
        <title>Comparative genomics provides insights into the lifestyle and reveals functional heterogeneity of dark septate endophytic fungi.</title>
        <authorList>
            <person name="Knapp D.G."/>
            <person name="Nemeth J.B."/>
            <person name="Barry K."/>
            <person name="Hainaut M."/>
            <person name="Henrissat B."/>
            <person name="Johnson J."/>
            <person name="Kuo A."/>
            <person name="Lim J.H.P."/>
            <person name="Lipzen A."/>
            <person name="Nolan M."/>
            <person name="Ohm R.A."/>
            <person name="Tamas L."/>
            <person name="Grigoriev I.V."/>
            <person name="Spatafora J.W."/>
            <person name="Nagy L.G."/>
            <person name="Kovacs G.M."/>
        </authorList>
    </citation>
    <scope>NUCLEOTIDE SEQUENCE [LARGE SCALE GENOMIC DNA]</scope>
    <source>
        <strain evidence="3 4">DSE2036</strain>
    </source>
</reference>
<evidence type="ECO:0000256" key="1">
    <source>
        <dbReference type="SAM" id="MobiDB-lite"/>
    </source>
</evidence>
<protein>
    <recommendedName>
        <fullName evidence="5">GPI anchored serine-threonine rich protein</fullName>
    </recommendedName>
</protein>
<organism evidence="3 4">
    <name type="scientific">Periconia macrospinosa</name>
    <dbReference type="NCBI Taxonomy" id="97972"/>
    <lineage>
        <taxon>Eukaryota</taxon>
        <taxon>Fungi</taxon>
        <taxon>Dikarya</taxon>
        <taxon>Ascomycota</taxon>
        <taxon>Pezizomycotina</taxon>
        <taxon>Dothideomycetes</taxon>
        <taxon>Pleosporomycetidae</taxon>
        <taxon>Pleosporales</taxon>
        <taxon>Massarineae</taxon>
        <taxon>Periconiaceae</taxon>
        <taxon>Periconia</taxon>
    </lineage>
</organism>